<protein>
    <submittedName>
        <fullName evidence="1">Uncharacterized protein</fullName>
    </submittedName>
</protein>
<sequence length="52" mass="5373">PLAVPQLAPRQAAAVLQVPPLLRPPLAVPLQAVAALQVVVPQLVPQVARLPS</sequence>
<gene>
    <name evidence="1" type="ORF">OXD698_LOCUS45409</name>
</gene>
<evidence type="ECO:0000313" key="1">
    <source>
        <dbReference type="EMBL" id="CAF4287584.1"/>
    </source>
</evidence>
<feature type="non-terminal residue" evidence="1">
    <location>
        <position position="1"/>
    </location>
</feature>
<reference evidence="1" key="1">
    <citation type="submission" date="2021-02" db="EMBL/GenBank/DDBJ databases">
        <authorList>
            <person name="Nowell W R."/>
        </authorList>
    </citation>
    <scope>NUCLEOTIDE SEQUENCE</scope>
</reference>
<organism evidence="1 2">
    <name type="scientific">Adineta steineri</name>
    <dbReference type="NCBI Taxonomy" id="433720"/>
    <lineage>
        <taxon>Eukaryota</taxon>
        <taxon>Metazoa</taxon>
        <taxon>Spiralia</taxon>
        <taxon>Gnathifera</taxon>
        <taxon>Rotifera</taxon>
        <taxon>Eurotatoria</taxon>
        <taxon>Bdelloidea</taxon>
        <taxon>Adinetida</taxon>
        <taxon>Adinetidae</taxon>
        <taxon>Adineta</taxon>
    </lineage>
</organism>
<dbReference type="EMBL" id="CAJOAZ010015001">
    <property type="protein sequence ID" value="CAF4287584.1"/>
    <property type="molecule type" value="Genomic_DNA"/>
</dbReference>
<comment type="caution">
    <text evidence="1">The sequence shown here is derived from an EMBL/GenBank/DDBJ whole genome shotgun (WGS) entry which is preliminary data.</text>
</comment>
<name>A0A820GZ88_9BILA</name>
<dbReference type="Proteomes" id="UP000663844">
    <property type="component" value="Unassembled WGS sequence"/>
</dbReference>
<accession>A0A820GZ88</accession>
<proteinExistence type="predicted"/>
<dbReference type="AlphaFoldDB" id="A0A820GZ88"/>
<evidence type="ECO:0000313" key="2">
    <source>
        <dbReference type="Proteomes" id="UP000663844"/>
    </source>
</evidence>